<organism evidence="2 3">
    <name type="scientific">Cocleimonas flava</name>
    <dbReference type="NCBI Taxonomy" id="634765"/>
    <lineage>
        <taxon>Bacteria</taxon>
        <taxon>Pseudomonadati</taxon>
        <taxon>Pseudomonadota</taxon>
        <taxon>Gammaproteobacteria</taxon>
        <taxon>Thiotrichales</taxon>
        <taxon>Thiotrichaceae</taxon>
        <taxon>Cocleimonas</taxon>
    </lineage>
</organism>
<dbReference type="Proteomes" id="UP000294887">
    <property type="component" value="Unassembled WGS sequence"/>
</dbReference>
<dbReference type="InterPro" id="IPR010657">
    <property type="entry name" value="ImpA_N"/>
</dbReference>
<dbReference type="Pfam" id="PF06812">
    <property type="entry name" value="ImpA_N"/>
    <property type="match status" value="1"/>
</dbReference>
<protein>
    <submittedName>
        <fullName evidence="2">Type VI secretion system protein ImpA</fullName>
    </submittedName>
</protein>
<proteinExistence type="predicted"/>
<dbReference type="AlphaFoldDB" id="A0A4R1F4C8"/>
<sequence length="341" mass="37808">MLDVEAILVDHEGDTACGENLEYDPLFLEVRSALEGKPEQRIGEDVIEGEEPDWKLVKKNCLELCKQTHSLEVVISLTQALINLEGYAGLADGSKLLSGMVEKYWGCVHPEIDPDDNDPTERLNMLALFEDFNFLLSLQKIELLSAKGVGKVSLYDLRNPKSSGDDENETGVDALLADAIFKSSDLERREAVHSDLEKSIENFQKISSLLKQEEHVGDGRAPNFAELLKILKESKSAIAKHLDNVSDSTEEENLATETDHANASENITASVKPVGINTRSDVISAIEKIEDYYHKNEPGSPIPLILQRAKSLVDKDFLALMEDLAPDSLHQVQMIVGRTEE</sequence>
<comment type="caution">
    <text evidence="2">The sequence shown here is derived from an EMBL/GenBank/DDBJ whole genome shotgun (WGS) entry which is preliminary data.</text>
</comment>
<reference evidence="2 3" key="1">
    <citation type="submission" date="2019-03" db="EMBL/GenBank/DDBJ databases">
        <title>Genomic Encyclopedia of Type Strains, Phase IV (KMG-IV): sequencing the most valuable type-strain genomes for metagenomic binning, comparative biology and taxonomic classification.</title>
        <authorList>
            <person name="Goeker M."/>
        </authorList>
    </citation>
    <scope>NUCLEOTIDE SEQUENCE [LARGE SCALE GENOMIC DNA]</scope>
    <source>
        <strain evidence="2 3">DSM 24830</strain>
    </source>
</reference>
<dbReference type="PANTHER" id="PTHR37951">
    <property type="entry name" value="CYTOPLASMIC PROTEIN-RELATED"/>
    <property type="match status" value="1"/>
</dbReference>
<dbReference type="InterPro" id="IPR017740">
    <property type="entry name" value="TssA-like"/>
</dbReference>
<dbReference type="NCBIfam" id="TIGR03363">
    <property type="entry name" value="VI_chp_8"/>
    <property type="match status" value="1"/>
</dbReference>
<evidence type="ECO:0000259" key="1">
    <source>
        <dbReference type="Pfam" id="PF06812"/>
    </source>
</evidence>
<evidence type="ECO:0000313" key="3">
    <source>
        <dbReference type="Proteomes" id="UP000294887"/>
    </source>
</evidence>
<dbReference type="PANTHER" id="PTHR37951:SF1">
    <property type="entry name" value="TYPE VI SECRETION SYSTEM COMPONENT TSSA1"/>
    <property type="match status" value="1"/>
</dbReference>
<dbReference type="EMBL" id="SMFQ01000003">
    <property type="protein sequence ID" value="TCJ87482.1"/>
    <property type="molecule type" value="Genomic_DNA"/>
</dbReference>
<feature type="domain" description="ImpA N-terminal" evidence="1">
    <location>
        <begin position="13"/>
        <end position="129"/>
    </location>
</feature>
<accession>A0A4R1F4C8</accession>
<name>A0A4R1F4C8_9GAMM</name>
<gene>
    <name evidence="2" type="ORF">EV695_1992</name>
</gene>
<keyword evidence="3" id="KW-1185">Reference proteome</keyword>
<dbReference type="OrthoDB" id="9771118at2"/>
<evidence type="ECO:0000313" key="2">
    <source>
        <dbReference type="EMBL" id="TCJ87482.1"/>
    </source>
</evidence>
<dbReference type="RefSeq" id="WP_131905753.1">
    <property type="nucleotide sequence ID" value="NZ_BAAAFU010000004.1"/>
</dbReference>